<evidence type="ECO:0008006" key="3">
    <source>
        <dbReference type="Google" id="ProtNLM"/>
    </source>
</evidence>
<protein>
    <recommendedName>
        <fullName evidence="3">Galanin</fullName>
    </recommendedName>
</protein>
<evidence type="ECO:0000313" key="2">
    <source>
        <dbReference type="EMBL" id="AGS52666.1"/>
    </source>
</evidence>
<dbReference type="AlphaFoldDB" id="A0A806JZK0"/>
<keyword evidence="1" id="KW-0812">Transmembrane</keyword>
<proteinExistence type="predicted"/>
<organism evidence="2">
    <name type="scientific">uncultured bacterium contig00045</name>
    <dbReference type="NCBI Taxonomy" id="1181531"/>
    <lineage>
        <taxon>Bacteria</taxon>
        <taxon>environmental samples</taxon>
    </lineage>
</organism>
<feature type="transmembrane region" description="Helical" evidence="1">
    <location>
        <begin position="31"/>
        <end position="53"/>
    </location>
</feature>
<accession>A0A806JZK0</accession>
<keyword evidence="1" id="KW-1133">Transmembrane helix</keyword>
<evidence type="ECO:0000256" key="1">
    <source>
        <dbReference type="SAM" id="Phobius"/>
    </source>
</evidence>
<dbReference type="EMBL" id="JQ844204">
    <property type="protein sequence ID" value="AGS52666.1"/>
    <property type="molecule type" value="Genomic_DNA"/>
</dbReference>
<reference evidence="2" key="1">
    <citation type="submission" date="2012-03" db="EMBL/GenBank/DDBJ databases">
        <title>Functional metagenomics reveals considerable lignocellulase gene clusters in the gut microbiome of a wood-feeding higher termite.</title>
        <authorList>
            <person name="Liu N."/>
        </authorList>
    </citation>
    <scope>NUCLEOTIDE SEQUENCE</scope>
</reference>
<name>A0A806JZK0_9BACT</name>
<feature type="transmembrane region" description="Helical" evidence="1">
    <location>
        <begin position="59"/>
        <end position="79"/>
    </location>
</feature>
<sequence>MDDMNKTTAESDAAVDAVLKNTRRGRLANKIVWGCIAAPFALFWLAMIPFAFLSGSGGLFTLVISAIPLVIIFFSARAIDRALAKRSKHETTNTLLPDMAKEFFGPSATFERKKGIPVAHLKESGFFPGGWKFKTTDMVTGVRKGIQVAFSDAKVSHSEGAGEEDSVTVYDFSGLWVMCRMSRPIDGSLRLIEGMGGANVTGNVRFDAKFGVEESAQGIAAAVLTPGFIESIRRIEFVGGVLLFWLTGWDLHIAVDFHHDLFEGGGGGGGRKATSKKDVPDKDAAAYRAEFRRELERVALLVDEIAKNEHLFRTPATAPQLPPDIGG</sequence>
<keyword evidence="1" id="KW-0472">Membrane</keyword>